<dbReference type="SUPFAM" id="SSF48726">
    <property type="entry name" value="Immunoglobulin"/>
    <property type="match status" value="1"/>
</dbReference>
<feature type="compositionally biased region" description="Polar residues" evidence="1">
    <location>
        <begin position="119"/>
        <end position="147"/>
    </location>
</feature>
<dbReference type="Proteomes" id="UP000281553">
    <property type="component" value="Unassembled WGS sequence"/>
</dbReference>
<sequence>MHHLRVADYVTLIHSSGFSARNSQKVSFSVHSSLLRVNRPEQDSSGIYTCIVFHSLGRSQASICILISPDPDEDEEIEEIREKCSDGLDDPHPMDYRPIYRPSVLGTSNTTQRMVWNTKNFSGTPSPLSPNTTINGFLPTSTSTDSASGPPIKPRTISVVKSSPSPELNTEPAPVRDRDTKQGEDEQTGRGVQKTDEEAKARTDSPVKSTYLSWLPKMFRRKKAVVKNSNEQLASK</sequence>
<dbReference type="EMBL" id="UYRU01046085">
    <property type="protein sequence ID" value="VDN08944.1"/>
    <property type="molecule type" value="Genomic_DNA"/>
</dbReference>
<keyword evidence="3" id="KW-1185">Reference proteome</keyword>
<gene>
    <name evidence="2" type="ORF">DILT_LOCUS4775</name>
</gene>
<organism evidence="2 3">
    <name type="scientific">Dibothriocephalus latus</name>
    <name type="common">Fish tapeworm</name>
    <name type="synonym">Diphyllobothrium latum</name>
    <dbReference type="NCBI Taxonomy" id="60516"/>
    <lineage>
        <taxon>Eukaryota</taxon>
        <taxon>Metazoa</taxon>
        <taxon>Spiralia</taxon>
        <taxon>Lophotrochozoa</taxon>
        <taxon>Platyhelminthes</taxon>
        <taxon>Cestoda</taxon>
        <taxon>Eucestoda</taxon>
        <taxon>Diphyllobothriidea</taxon>
        <taxon>Diphyllobothriidae</taxon>
        <taxon>Dibothriocephalus</taxon>
    </lineage>
</organism>
<dbReference type="InterPro" id="IPR036179">
    <property type="entry name" value="Ig-like_dom_sf"/>
</dbReference>
<evidence type="ECO:0000256" key="1">
    <source>
        <dbReference type="SAM" id="MobiDB-lite"/>
    </source>
</evidence>
<reference evidence="2 3" key="1">
    <citation type="submission" date="2018-11" db="EMBL/GenBank/DDBJ databases">
        <authorList>
            <consortium name="Pathogen Informatics"/>
        </authorList>
    </citation>
    <scope>NUCLEOTIDE SEQUENCE [LARGE SCALE GENOMIC DNA]</scope>
</reference>
<feature type="compositionally biased region" description="Basic and acidic residues" evidence="1">
    <location>
        <begin position="174"/>
        <end position="205"/>
    </location>
</feature>
<name>A0A3P7KWI6_DIBLA</name>
<evidence type="ECO:0008006" key="4">
    <source>
        <dbReference type="Google" id="ProtNLM"/>
    </source>
</evidence>
<accession>A0A3P7KWI6</accession>
<protein>
    <recommendedName>
        <fullName evidence="4">Ig-like domain-containing protein</fullName>
    </recommendedName>
</protein>
<feature type="region of interest" description="Disordered" evidence="1">
    <location>
        <begin position="119"/>
        <end position="213"/>
    </location>
</feature>
<proteinExistence type="predicted"/>
<evidence type="ECO:0000313" key="2">
    <source>
        <dbReference type="EMBL" id="VDN08944.1"/>
    </source>
</evidence>
<feature type="compositionally biased region" description="Polar residues" evidence="1">
    <location>
        <begin position="159"/>
        <end position="168"/>
    </location>
</feature>
<evidence type="ECO:0000313" key="3">
    <source>
        <dbReference type="Proteomes" id="UP000281553"/>
    </source>
</evidence>
<dbReference type="AlphaFoldDB" id="A0A3P7KWI6"/>